<dbReference type="OrthoDB" id="6502088at2759"/>
<keyword evidence="4 12" id="KW-0894">Sodium channel</keyword>
<dbReference type="Proteomes" id="UP000838756">
    <property type="component" value="Unassembled WGS sequence"/>
</dbReference>
<evidence type="ECO:0000256" key="3">
    <source>
        <dbReference type="ARBA" id="ARBA00022448"/>
    </source>
</evidence>
<dbReference type="AlphaFoldDB" id="A0A8S4R0U1"/>
<dbReference type="Pfam" id="PF00858">
    <property type="entry name" value="ASC"/>
    <property type="match status" value="1"/>
</dbReference>
<keyword evidence="6 13" id="KW-1133">Transmembrane helix</keyword>
<gene>
    <name evidence="14" type="primary">jg16554</name>
    <name evidence="14" type="ORF">PAEG_LOCUS6771</name>
</gene>
<keyword evidence="15" id="KW-1185">Reference proteome</keyword>
<dbReference type="GO" id="GO:0005272">
    <property type="term" value="F:sodium channel activity"/>
    <property type="evidence" value="ECO:0007669"/>
    <property type="project" value="UniProtKB-KW"/>
</dbReference>
<evidence type="ECO:0000256" key="9">
    <source>
        <dbReference type="ARBA" id="ARBA00023136"/>
    </source>
</evidence>
<protein>
    <submittedName>
        <fullName evidence="14">Jg16554 protein</fullName>
    </submittedName>
</protein>
<dbReference type="EMBL" id="CAKXAJ010020484">
    <property type="protein sequence ID" value="CAH2222627.1"/>
    <property type="molecule type" value="Genomic_DNA"/>
</dbReference>
<keyword evidence="10 12" id="KW-0739">Sodium transport</keyword>
<evidence type="ECO:0000256" key="12">
    <source>
        <dbReference type="RuleBase" id="RU000679"/>
    </source>
</evidence>
<keyword evidence="11 12" id="KW-0407">Ion channel</keyword>
<evidence type="ECO:0000256" key="5">
    <source>
        <dbReference type="ARBA" id="ARBA00022692"/>
    </source>
</evidence>
<keyword evidence="8 12" id="KW-0406">Ion transport</keyword>
<sequence>MSDDAVIKPIPQIGYHAASYRTSLSVGRCYWAVSIVLAFFMSCALSILLYNRFAEMPTRIAVENQYASIHDVPYPAITICSPNQITISSLEHFEKTLVLPK</sequence>
<keyword evidence="7" id="KW-0915">Sodium</keyword>
<evidence type="ECO:0000256" key="2">
    <source>
        <dbReference type="ARBA" id="ARBA00007193"/>
    </source>
</evidence>
<evidence type="ECO:0000256" key="13">
    <source>
        <dbReference type="SAM" id="Phobius"/>
    </source>
</evidence>
<evidence type="ECO:0000256" key="7">
    <source>
        <dbReference type="ARBA" id="ARBA00023053"/>
    </source>
</evidence>
<keyword evidence="3 12" id="KW-0813">Transport</keyword>
<accession>A0A8S4R0U1</accession>
<evidence type="ECO:0000256" key="1">
    <source>
        <dbReference type="ARBA" id="ARBA00004141"/>
    </source>
</evidence>
<evidence type="ECO:0000256" key="8">
    <source>
        <dbReference type="ARBA" id="ARBA00023065"/>
    </source>
</evidence>
<dbReference type="InterPro" id="IPR001873">
    <property type="entry name" value="ENaC"/>
</dbReference>
<keyword evidence="5 12" id="KW-0812">Transmembrane</keyword>
<proteinExistence type="inferred from homology"/>
<comment type="subcellular location">
    <subcellularLocation>
        <location evidence="1">Membrane</location>
        <topology evidence="1">Multi-pass membrane protein</topology>
    </subcellularLocation>
</comment>
<evidence type="ECO:0000256" key="6">
    <source>
        <dbReference type="ARBA" id="ARBA00022989"/>
    </source>
</evidence>
<evidence type="ECO:0000313" key="14">
    <source>
        <dbReference type="EMBL" id="CAH2222627.1"/>
    </source>
</evidence>
<organism evidence="14 15">
    <name type="scientific">Pararge aegeria aegeria</name>
    <dbReference type="NCBI Taxonomy" id="348720"/>
    <lineage>
        <taxon>Eukaryota</taxon>
        <taxon>Metazoa</taxon>
        <taxon>Ecdysozoa</taxon>
        <taxon>Arthropoda</taxon>
        <taxon>Hexapoda</taxon>
        <taxon>Insecta</taxon>
        <taxon>Pterygota</taxon>
        <taxon>Neoptera</taxon>
        <taxon>Endopterygota</taxon>
        <taxon>Lepidoptera</taxon>
        <taxon>Glossata</taxon>
        <taxon>Ditrysia</taxon>
        <taxon>Papilionoidea</taxon>
        <taxon>Nymphalidae</taxon>
        <taxon>Satyrinae</taxon>
        <taxon>Satyrini</taxon>
        <taxon>Parargina</taxon>
        <taxon>Pararge</taxon>
    </lineage>
</organism>
<comment type="caution">
    <text evidence="14">The sequence shown here is derived from an EMBL/GenBank/DDBJ whole genome shotgun (WGS) entry which is preliminary data.</text>
</comment>
<reference evidence="14" key="1">
    <citation type="submission" date="2022-03" db="EMBL/GenBank/DDBJ databases">
        <authorList>
            <person name="Lindestad O."/>
        </authorList>
    </citation>
    <scope>NUCLEOTIDE SEQUENCE</scope>
</reference>
<evidence type="ECO:0000313" key="15">
    <source>
        <dbReference type="Proteomes" id="UP000838756"/>
    </source>
</evidence>
<keyword evidence="9 13" id="KW-0472">Membrane</keyword>
<name>A0A8S4R0U1_9NEOP</name>
<comment type="similarity">
    <text evidence="2 12">Belongs to the amiloride-sensitive sodium channel (TC 1.A.6) family.</text>
</comment>
<evidence type="ECO:0000256" key="10">
    <source>
        <dbReference type="ARBA" id="ARBA00023201"/>
    </source>
</evidence>
<evidence type="ECO:0000256" key="4">
    <source>
        <dbReference type="ARBA" id="ARBA00022461"/>
    </source>
</evidence>
<evidence type="ECO:0000256" key="11">
    <source>
        <dbReference type="ARBA" id="ARBA00023303"/>
    </source>
</evidence>
<dbReference type="GO" id="GO:0016020">
    <property type="term" value="C:membrane"/>
    <property type="evidence" value="ECO:0007669"/>
    <property type="project" value="UniProtKB-SubCell"/>
</dbReference>
<feature type="transmembrane region" description="Helical" evidence="13">
    <location>
        <begin position="30"/>
        <end position="50"/>
    </location>
</feature>